<protein>
    <submittedName>
        <fullName evidence="1">Uncharacterized protein</fullName>
    </submittedName>
</protein>
<reference evidence="1" key="1">
    <citation type="submission" date="2023-04" db="EMBL/GenBank/DDBJ databases">
        <title>A chromosome-level genome assembly of the parasitoid wasp Eretmocerus hayati.</title>
        <authorList>
            <person name="Zhong Y."/>
            <person name="Liu S."/>
            <person name="Liu Y."/>
        </authorList>
    </citation>
    <scope>NUCLEOTIDE SEQUENCE</scope>
    <source>
        <strain evidence="1">ZJU_SS_LIU_2023</strain>
    </source>
</reference>
<evidence type="ECO:0000313" key="1">
    <source>
        <dbReference type="EMBL" id="KAJ8675329.1"/>
    </source>
</evidence>
<proteinExistence type="predicted"/>
<accession>A0ACC2NW65</accession>
<organism evidence="1 2">
    <name type="scientific">Eretmocerus hayati</name>
    <dbReference type="NCBI Taxonomy" id="131215"/>
    <lineage>
        <taxon>Eukaryota</taxon>
        <taxon>Metazoa</taxon>
        <taxon>Ecdysozoa</taxon>
        <taxon>Arthropoda</taxon>
        <taxon>Hexapoda</taxon>
        <taxon>Insecta</taxon>
        <taxon>Pterygota</taxon>
        <taxon>Neoptera</taxon>
        <taxon>Endopterygota</taxon>
        <taxon>Hymenoptera</taxon>
        <taxon>Apocrita</taxon>
        <taxon>Proctotrupomorpha</taxon>
        <taxon>Chalcidoidea</taxon>
        <taxon>Aphelinidae</taxon>
        <taxon>Aphelininae</taxon>
        <taxon>Eretmocerus</taxon>
    </lineage>
</organism>
<dbReference type="EMBL" id="CM056742">
    <property type="protein sequence ID" value="KAJ8675329.1"/>
    <property type="molecule type" value="Genomic_DNA"/>
</dbReference>
<dbReference type="Proteomes" id="UP001239111">
    <property type="component" value="Chromosome 2"/>
</dbReference>
<evidence type="ECO:0000313" key="2">
    <source>
        <dbReference type="Proteomes" id="UP001239111"/>
    </source>
</evidence>
<name>A0ACC2NW65_9HYME</name>
<feature type="non-terminal residue" evidence="1">
    <location>
        <position position="1"/>
    </location>
</feature>
<keyword evidence="2" id="KW-1185">Reference proteome</keyword>
<gene>
    <name evidence="1" type="ORF">QAD02_011115</name>
</gene>
<comment type="caution">
    <text evidence="1">The sequence shown here is derived from an EMBL/GenBank/DDBJ whole genome shotgun (WGS) entry which is preliminary data.</text>
</comment>
<sequence>PPRENVPVHAVFTNPEYIKALARELEKEGAAAIDHENDIQYLRNSLNRMGIDLDSKKMQSHRPLKSTEWGLSERVLFPSDLLSIVGDSPPKRNIDEIDRTDFSSFEGKRSIDEIDHSGFSGFTRKRNIDEIDPSGFSGFSRKRNIDEIDRSSGFSDFGKRSIDDDLYRFGGRRSRSQNFDEIDRSGFAGFRKLTGNFDELEAKNKRNFDEIDRSGLPTFTKRSESRSRR</sequence>